<comment type="similarity">
    <text evidence="1">Belongs to the glycosyl hydrolase 3 family.</text>
</comment>
<dbReference type="CAZy" id="GH3">
    <property type="family name" value="Glycoside Hydrolase Family 3"/>
</dbReference>
<dbReference type="EMBL" id="FP929052">
    <property type="protein sequence ID" value="CBL17962.1"/>
    <property type="molecule type" value="Genomic_DNA"/>
</dbReference>
<dbReference type="SUPFAM" id="SSF51445">
    <property type="entry name" value="(Trans)glycosidases"/>
    <property type="match status" value="1"/>
</dbReference>
<dbReference type="SMART" id="SM01217">
    <property type="entry name" value="Fn3_like"/>
    <property type="match status" value="1"/>
</dbReference>
<dbReference type="InterPro" id="IPR001764">
    <property type="entry name" value="Glyco_hydro_3_N"/>
</dbReference>
<dbReference type="InterPro" id="IPR044993">
    <property type="entry name" value="BXL"/>
</dbReference>
<proteinExistence type="inferred from homology"/>
<evidence type="ECO:0000259" key="4">
    <source>
        <dbReference type="SMART" id="SM01217"/>
    </source>
</evidence>
<organism evidence="5 6">
    <name type="scientific">Ruminococcus champanellensis (strain DSM 18848 / JCM 17042 / KCTC 15320 / 18P13)</name>
    <dbReference type="NCBI Taxonomy" id="213810"/>
    <lineage>
        <taxon>Bacteria</taxon>
        <taxon>Bacillati</taxon>
        <taxon>Bacillota</taxon>
        <taxon>Clostridia</taxon>
        <taxon>Eubacteriales</taxon>
        <taxon>Oscillospiraceae</taxon>
        <taxon>Ruminococcus</taxon>
    </lineage>
</organism>
<evidence type="ECO:0000313" key="6">
    <source>
        <dbReference type="Proteomes" id="UP000007054"/>
    </source>
</evidence>
<dbReference type="InterPro" id="IPR002772">
    <property type="entry name" value="Glyco_hydro_3_C"/>
</dbReference>
<evidence type="ECO:0000256" key="1">
    <source>
        <dbReference type="ARBA" id="ARBA00005336"/>
    </source>
</evidence>
<protein>
    <submittedName>
        <fullName evidence="5">Beta-glucosidase-related glycosidases</fullName>
    </submittedName>
</protein>
<feature type="domain" description="Fibronectin type III-like" evidence="4">
    <location>
        <begin position="609"/>
        <end position="677"/>
    </location>
</feature>
<keyword evidence="6" id="KW-1185">Reference proteome</keyword>
<dbReference type="InterPro" id="IPR013783">
    <property type="entry name" value="Ig-like_fold"/>
</dbReference>
<reference evidence="5" key="1">
    <citation type="submission" date="2010-03" db="EMBL/GenBank/DDBJ databases">
        <title>The genome sequence of Ruminococcus sp. 18P13.</title>
        <authorList>
            <consortium name="metaHIT consortium -- http://www.metahit.eu/"/>
            <person name="Pajon A."/>
            <person name="Turner K."/>
            <person name="Parkhill J."/>
            <person name="Bernalier A."/>
        </authorList>
    </citation>
    <scope>NUCLEOTIDE SEQUENCE [LARGE SCALE GENOMIC DNA]</scope>
    <source>
        <strain evidence="5">Type strain: 18P13</strain>
    </source>
</reference>
<dbReference type="GO" id="GO:0031222">
    <property type="term" value="P:arabinan catabolic process"/>
    <property type="evidence" value="ECO:0007669"/>
    <property type="project" value="TreeGrafter"/>
</dbReference>
<keyword evidence="3" id="KW-0378">Hydrolase</keyword>
<dbReference type="GO" id="GO:0009044">
    <property type="term" value="F:xylan 1,4-beta-xylosidase activity"/>
    <property type="evidence" value="ECO:0007669"/>
    <property type="project" value="InterPro"/>
</dbReference>
<dbReference type="HOGENOM" id="CLU_004542_5_3_9"/>
<dbReference type="GO" id="GO:0045493">
    <property type="term" value="P:xylan catabolic process"/>
    <property type="evidence" value="ECO:0007669"/>
    <property type="project" value="InterPro"/>
</dbReference>
<dbReference type="Gene3D" id="2.60.40.10">
    <property type="entry name" value="Immunoglobulins"/>
    <property type="match status" value="1"/>
</dbReference>
<dbReference type="InterPro" id="IPR036881">
    <property type="entry name" value="Glyco_hydro_3_C_sf"/>
</dbReference>
<dbReference type="InterPro" id="IPR026891">
    <property type="entry name" value="Fn3-like"/>
</dbReference>
<dbReference type="KEGG" id="rch:RUM_19200"/>
<dbReference type="GO" id="GO:0046556">
    <property type="term" value="F:alpha-L-arabinofuranosidase activity"/>
    <property type="evidence" value="ECO:0007669"/>
    <property type="project" value="TreeGrafter"/>
</dbReference>
<keyword evidence="2" id="KW-0732">Signal</keyword>
<accession>D4LEB7</accession>
<gene>
    <name evidence="5" type="ordered locus">RUM_19200</name>
</gene>
<dbReference type="InterPro" id="IPR017853">
    <property type="entry name" value="GH"/>
</dbReference>
<evidence type="ECO:0000256" key="2">
    <source>
        <dbReference type="ARBA" id="ARBA00022729"/>
    </source>
</evidence>
<dbReference type="AlphaFoldDB" id="D4LEB7"/>
<dbReference type="Pfam" id="PF00933">
    <property type="entry name" value="Glyco_hydro_3"/>
    <property type="match status" value="1"/>
</dbReference>
<sequence>MEVFMMERYLNPSLTPDERAEDLADRLTVEEQASQLRYDALPIPRLGIPAYNWWNEGLHGVARAGTATMFPQAIGMAATFDTALLHQIGEITATEARAKHMAAREHGDFDIYKGLTLWAPNINLFRDPRWGRGHETYGEDPFLTARLGVAFVKGMQGEGKVLKAAACAKHFAVHSGPEALRHSFDAQVSPKDLEESYLPAFHALVAEAKVEGVMGAYNRVNGEPSCASPMLMDKLHQWGFAGYFVSDCWAIQDFHKHHGVTKNVTESAALALRTGCDLNCGNTYLYVLAALEEGLIDAADIRRACIRVLRTRIRLGLFDPEPHFAACTYDTIASPAHKAVSLSCAEKSMVLLKNDGILPLDLSKLHAIAVIGPNADSRAALEGNYCGTADRYVTFLEGIQDAFPGRVHYAQGCHLYKDRTSNLAMADDRYAEALAAAEASDVVILCLGLDATLEGEEGDTGNEFSSGDKADLRLPPPQCKLLEKLHAVGKPVILVLAAGSALNPEISCNAVLQAWYPGQCGGQALAHILFGKVSPSGKLPVTFYETAEQLPDFTDYSMQNRTYRYARNNVLYPFGYGLTYGKIVCTELSYENGCARMTVTNQGIRFTEDVVQLYIKDNSPWAVPNHSLCGFARIGLEPGETRRLEIPVPDSAFESVDEQGVRAVTGTAFTLSAGTCQPDPLSEKLSGTMCVQVCIQK</sequence>
<name>D4LEB7_RUMC1</name>
<dbReference type="Proteomes" id="UP000007054">
    <property type="component" value="Chromosome"/>
</dbReference>
<evidence type="ECO:0000313" key="5">
    <source>
        <dbReference type="EMBL" id="CBL17962.1"/>
    </source>
</evidence>
<dbReference type="PRINTS" id="PR00133">
    <property type="entry name" value="GLHYDRLASE3"/>
</dbReference>
<evidence type="ECO:0000256" key="3">
    <source>
        <dbReference type="ARBA" id="ARBA00022801"/>
    </source>
</evidence>
<keyword evidence="5" id="KW-0326">Glycosidase</keyword>
<dbReference type="Gene3D" id="3.20.20.300">
    <property type="entry name" value="Glycoside hydrolase, family 3, N-terminal domain"/>
    <property type="match status" value="1"/>
</dbReference>
<reference evidence="5" key="2">
    <citation type="submission" date="2010-03" db="EMBL/GenBank/DDBJ databases">
        <authorList>
            <person name="Pajon A."/>
        </authorList>
    </citation>
    <scope>NUCLEOTIDE SEQUENCE</scope>
    <source>
        <strain evidence="5">Type strain: 18P13</strain>
    </source>
</reference>
<dbReference type="PATRIC" id="fig|213810.4.peg.1821"/>
<dbReference type="STRING" id="213810.RUM_19200"/>
<dbReference type="Pfam" id="PF14310">
    <property type="entry name" value="Fn3-like"/>
    <property type="match status" value="1"/>
</dbReference>
<dbReference type="InterPro" id="IPR036962">
    <property type="entry name" value="Glyco_hydro_3_N_sf"/>
</dbReference>
<dbReference type="Pfam" id="PF01915">
    <property type="entry name" value="Glyco_hydro_3_C"/>
    <property type="match status" value="1"/>
</dbReference>
<dbReference type="PANTHER" id="PTHR42721:SF3">
    <property type="entry name" value="BETA-D-XYLOSIDASE 5-RELATED"/>
    <property type="match status" value="1"/>
</dbReference>
<dbReference type="SUPFAM" id="SSF52279">
    <property type="entry name" value="Beta-D-glucan exohydrolase, C-terminal domain"/>
    <property type="match status" value="1"/>
</dbReference>
<dbReference type="PANTHER" id="PTHR42721">
    <property type="entry name" value="SUGAR HYDROLASE-RELATED"/>
    <property type="match status" value="1"/>
</dbReference>
<dbReference type="Gene3D" id="3.40.50.1700">
    <property type="entry name" value="Glycoside hydrolase family 3 C-terminal domain"/>
    <property type="match status" value="1"/>
</dbReference>